<dbReference type="AlphaFoldDB" id="A8H273"/>
<evidence type="ECO:0000313" key="3">
    <source>
        <dbReference type="EMBL" id="ABV86660.1"/>
    </source>
</evidence>
<dbReference type="KEGG" id="spl:Spea_1333"/>
<reference evidence="3 4" key="1">
    <citation type="submission" date="2007-10" db="EMBL/GenBank/DDBJ databases">
        <title>Complete sequence of Shewanella pealeana ATCC 700345.</title>
        <authorList>
            <consortium name="US DOE Joint Genome Institute"/>
            <person name="Copeland A."/>
            <person name="Lucas S."/>
            <person name="Lapidus A."/>
            <person name="Barry K."/>
            <person name="Glavina del Rio T."/>
            <person name="Dalin E."/>
            <person name="Tice H."/>
            <person name="Pitluck S."/>
            <person name="Chertkov O."/>
            <person name="Brettin T."/>
            <person name="Bruce D."/>
            <person name="Detter J.C."/>
            <person name="Han C."/>
            <person name="Schmutz J."/>
            <person name="Larimer F."/>
            <person name="Land M."/>
            <person name="Hauser L."/>
            <person name="Kyrpides N."/>
            <person name="Kim E."/>
            <person name="Zhao J.-S.Z."/>
            <person name="Manno D."/>
            <person name="Hawari J."/>
            <person name="Richardson P."/>
        </authorList>
    </citation>
    <scope>NUCLEOTIDE SEQUENCE [LARGE SCALE GENOMIC DNA]</scope>
    <source>
        <strain evidence="4">ATCC 700345 / ANG-SQ1</strain>
    </source>
</reference>
<evidence type="ECO:0000259" key="2">
    <source>
        <dbReference type="Pfam" id="PF17680"/>
    </source>
</evidence>
<protein>
    <recommendedName>
        <fullName evidence="2">FlgO domain-containing protein</fullName>
    </recommendedName>
</protein>
<dbReference type="Pfam" id="PF17680">
    <property type="entry name" value="FlgO"/>
    <property type="match status" value="1"/>
</dbReference>
<sequence>MYKLIIFLPMLFALGCASTEADNQAELQMANGHGLPHTEAINHLSQQMVNELVRQNDGLRPDQPLLVTTPVLLSDMKSTNALGLQFQQGLIASLHDHQFNLVDINVSDTLKVTQSGEFILTRDWQQLPVDVPIENVVVSTMSLSTQGVALNSRIVNISNNRVISAAQGFINASAMPGYISHSEKVVSQNGLLYRDAQAGQHTVQLVGDK</sequence>
<dbReference type="InterPro" id="IPR014549">
    <property type="entry name" value="FlgO"/>
</dbReference>
<gene>
    <name evidence="3" type="ordered locus">Spea_1333</name>
</gene>
<evidence type="ECO:0000313" key="4">
    <source>
        <dbReference type="Proteomes" id="UP000002608"/>
    </source>
</evidence>
<feature type="signal peptide" evidence="1">
    <location>
        <begin position="1"/>
        <end position="21"/>
    </location>
</feature>
<dbReference type="EMBL" id="CP000851">
    <property type="protein sequence ID" value="ABV86660.1"/>
    <property type="molecule type" value="Genomic_DNA"/>
</dbReference>
<name>A8H273_SHEPA</name>
<dbReference type="InterPro" id="IPR041215">
    <property type="entry name" value="FlgO_dom"/>
</dbReference>
<dbReference type="eggNOG" id="COG5616">
    <property type="taxonomic scope" value="Bacteria"/>
</dbReference>
<organism evidence="3 4">
    <name type="scientific">Shewanella pealeana (strain ATCC 700345 / ANG-SQ1)</name>
    <dbReference type="NCBI Taxonomy" id="398579"/>
    <lineage>
        <taxon>Bacteria</taxon>
        <taxon>Pseudomonadati</taxon>
        <taxon>Pseudomonadota</taxon>
        <taxon>Gammaproteobacteria</taxon>
        <taxon>Alteromonadales</taxon>
        <taxon>Shewanellaceae</taxon>
        <taxon>Shewanella</taxon>
    </lineage>
</organism>
<evidence type="ECO:0000256" key="1">
    <source>
        <dbReference type="SAM" id="SignalP"/>
    </source>
</evidence>
<feature type="domain" description="FlgO" evidence="2">
    <location>
        <begin position="46"/>
        <end position="174"/>
    </location>
</feature>
<dbReference type="Proteomes" id="UP000002608">
    <property type="component" value="Chromosome"/>
</dbReference>
<accession>A8H273</accession>
<feature type="chain" id="PRO_5002722278" description="FlgO domain-containing protein" evidence="1">
    <location>
        <begin position="22"/>
        <end position="209"/>
    </location>
</feature>
<dbReference type="STRING" id="398579.Spea_1333"/>
<dbReference type="HOGENOM" id="CLU_1309412_0_0_6"/>
<dbReference type="RefSeq" id="WP_012154586.1">
    <property type="nucleotide sequence ID" value="NC_009901.1"/>
</dbReference>
<proteinExistence type="predicted"/>
<keyword evidence="1" id="KW-0732">Signal</keyword>
<dbReference type="OrthoDB" id="6116374at2"/>
<dbReference type="PIRSF" id="PIRSF028688">
    <property type="entry name" value="UCP_imp_028688"/>
    <property type="match status" value="1"/>
</dbReference>
<keyword evidence="4" id="KW-1185">Reference proteome</keyword>
<dbReference type="PROSITE" id="PS51257">
    <property type="entry name" value="PROKAR_LIPOPROTEIN"/>
    <property type="match status" value="1"/>
</dbReference>